<feature type="domain" description="Thiolase C-terminal" evidence="1">
    <location>
        <begin position="9"/>
        <end position="39"/>
    </location>
</feature>
<dbReference type="SUPFAM" id="SSF53901">
    <property type="entry name" value="Thiolase-like"/>
    <property type="match status" value="1"/>
</dbReference>
<dbReference type="Gene3D" id="3.40.47.10">
    <property type="match status" value="1"/>
</dbReference>
<reference key="1">
    <citation type="journal article" date="1993" name="J. Biochem.">
        <authorList>
            <person name="Nanbu R."/>
            <person name="Kubo T."/>
            <person name="Hashimoto T."/>
            <person name="Natori S."/>
        </authorList>
    </citation>
    <scope>PROTEIN SEQUENCE</scope>
</reference>
<keyword id="KW-0903">Direct protein sequencing</keyword>
<sequence>LPMALGAENLAEQYLNVNGGAIALGHPLGAQGQTIMGHL</sequence>
<protein>
    <submittedName>
        <fullName>Thiolase</fullName>
    </submittedName>
</protein>
<dbReference type="InterPro" id="IPR016039">
    <property type="entry name" value="Thiolase-like"/>
</dbReference>
<evidence type="ECO:0000259" key="1">
    <source>
        <dbReference type="Pfam" id="PF02803"/>
    </source>
</evidence>
<dbReference type="InterPro" id="IPR020617">
    <property type="entry name" value="Thiolase_C"/>
</dbReference>
<proteinExistence type="evidence at protein level"/>
<dbReference type="GO" id="GO:0016747">
    <property type="term" value="F:acyltransferase activity, transferring groups other than amino-acyl groups"/>
    <property type="evidence" value="ECO:0007669"/>
    <property type="project" value="InterPro"/>
</dbReference>
<organism>
    <name type="scientific">Sarcophaga peregrina</name>
    <name type="common">Flesh fly</name>
    <name type="synonym">Boettcherisca peregrina</name>
    <dbReference type="NCBI Taxonomy" id="7386"/>
    <lineage>
        <taxon>Eukaryota</taxon>
        <taxon>Metazoa</taxon>
        <taxon>Ecdysozoa</taxon>
        <taxon>Arthropoda</taxon>
        <taxon>Hexapoda</taxon>
        <taxon>Insecta</taxon>
        <taxon>Pterygota</taxon>
        <taxon>Neoptera</taxon>
        <taxon>Endopterygota</taxon>
        <taxon>Diptera</taxon>
        <taxon>Brachycera</taxon>
        <taxon>Muscomorpha</taxon>
        <taxon>Oestroidea</taxon>
        <taxon>Sarcophagidae</taxon>
        <taxon>Sarcophaga</taxon>
        <taxon>Boettcherisca</taxon>
    </lineage>
</organism>
<dbReference type="AlphaFoldDB" id="Q9TXG1"/>
<dbReference type="Pfam" id="PF02803">
    <property type="entry name" value="Thiolase_C"/>
    <property type="match status" value="1"/>
</dbReference>
<accession>Q9TXG1</accession>
<name>Q9TXG1_SARPE</name>